<dbReference type="InterPro" id="IPR018060">
    <property type="entry name" value="HTH_AraC"/>
</dbReference>
<accession>A0A7K1XVS9</accession>
<evidence type="ECO:0000256" key="2">
    <source>
        <dbReference type="ARBA" id="ARBA00023125"/>
    </source>
</evidence>
<dbReference type="GO" id="GO:0043565">
    <property type="term" value="F:sequence-specific DNA binding"/>
    <property type="evidence" value="ECO:0007669"/>
    <property type="project" value="InterPro"/>
</dbReference>
<feature type="domain" description="HTH araC/xylS-type" evidence="4">
    <location>
        <begin position="186"/>
        <end position="284"/>
    </location>
</feature>
<evidence type="ECO:0000256" key="1">
    <source>
        <dbReference type="ARBA" id="ARBA00023015"/>
    </source>
</evidence>
<keyword evidence="1" id="KW-0805">Transcription regulation</keyword>
<dbReference type="PANTHER" id="PTHR43280">
    <property type="entry name" value="ARAC-FAMILY TRANSCRIPTIONAL REGULATOR"/>
    <property type="match status" value="1"/>
</dbReference>
<dbReference type="SMART" id="SM00342">
    <property type="entry name" value="HTH_ARAC"/>
    <property type="match status" value="1"/>
</dbReference>
<evidence type="ECO:0000259" key="4">
    <source>
        <dbReference type="PROSITE" id="PS01124"/>
    </source>
</evidence>
<dbReference type="PANTHER" id="PTHR43280:SF27">
    <property type="entry name" value="TRANSCRIPTIONAL REGULATOR MTLR"/>
    <property type="match status" value="1"/>
</dbReference>
<dbReference type="Pfam" id="PF12833">
    <property type="entry name" value="HTH_18"/>
    <property type="match status" value="1"/>
</dbReference>
<dbReference type="SUPFAM" id="SSF46689">
    <property type="entry name" value="Homeodomain-like"/>
    <property type="match status" value="2"/>
</dbReference>
<dbReference type="Gene3D" id="2.60.120.10">
    <property type="entry name" value="Jelly Rolls"/>
    <property type="match status" value="1"/>
</dbReference>
<evidence type="ECO:0000313" key="5">
    <source>
        <dbReference type="EMBL" id="MXV14927.1"/>
    </source>
</evidence>
<reference evidence="5 6" key="1">
    <citation type="submission" date="2019-11" db="EMBL/GenBank/DDBJ databases">
        <title>Pedobacter sp. HMF7056 Genome sequencing and assembly.</title>
        <authorList>
            <person name="Kang H."/>
            <person name="Kim H."/>
            <person name="Joh K."/>
        </authorList>
    </citation>
    <scope>NUCLEOTIDE SEQUENCE [LARGE SCALE GENOMIC DNA]</scope>
    <source>
        <strain evidence="5 6">HMF7056</strain>
    </source>
</reference>
<dbReference type="RefSeq" id="WP_160905867.1">
    <property type="nucleotide sequence ID" value="NZ_WVHS01000001.1"/>
</dbReference>
<dbReference type="Proteomes" id="UP000451233">
    <property type="component" value="Unassembled WGS sequence"/>
</dbReference>
<proteinExistence type="predicted"/>
<comment type="caution">
    <text evidence="5">The sequence shown here is derived from an EMBL/GenBank/DDBJ whole genome shotgun (WGS) entry which is preliminary data.</text>
</comment>
<keyword evidence="3" id="KW-0804">Transcription</keyword>
<dbReference type="InterPro" id="IPR009057">
    <property type="entry name" value="Homeodomain-like_sf"/>
</dbReference>
<dbReference type="InterPro" id="IPR011051">
    <property type="entry name" value="RmlC_Cupin_sf"/>
</dbReference>
<protein>
    <submittedName>
        <fullName evidence="5">Helix-turn-helix domain-containing protein</fullName>
    </submittedName>
</protein>
<dbReference type="PROSITE" id="PS01124">
    <property type="entry name" value="HTH_ARAC_FAMILY_2"/>
    <property type="match status" value="1"/>
</dbReference>
<dbReference type="Gene3D" id="1.10.10.60">
    <property type="entry name" value="Homeodomain-like"/>
    <property type="match status" value="2"/>
</dbReference>
<keyword evidence="6" id="KW-1185">Reference proteome</keyword>
<dbReference type="InterPro" id="IPR014710">
    <property type="entry name" value="RmlC-like_jellyroll"/>
</dbReference>
<sequence length="290" mass="33731">MKPQLLKISPGPAQSFSVRQDLMPINNRWHYHPEVELIHIKEGDGTRFVGDNISVFHPDDLLMIGTQLPHYFRFDDAYYKTDSGTRADVRVSHFTENFWGDHFLNLPENKPIKTVLEKSRYGLLITGDTKRQVVELLDKMLHSEGPERVLNLIRILIAVSKGNDVSTISSIGFKNKFEESEKERINEIYEYSMANFKRKIQLEEIAAIAGISPNSFCRYFKLRTRKTYSQFLIEIKVGHACRLLIDNRLSIKQLCYESGFNNFASFHKYFKIITGKSPLNYQREFINGRN</sequence>
<dbReference type="AlphaFoldDB" id="A0A7K1XVS9"/>
<evidence type="ECO:0000256" key="3">
    <source>
        <dbReference type="ARBA" id="ARBA00023163"/>
    </source>
</evidence>
<gene>
    <name evidence="5" type="ORF">GS398_06425</name>
</gene>
<name>A0A7K1XVS9_9SPHI</name>
<evidence type="ECO:0000313" key="6">
    <source>
        <dbReference type="Proteomes" id="UP000451233"/>
    </source>
</evidence>
<dbReference type="EMBL" id="WVHS01000001">
    <property type="protein sequence ID" value="MXV14927.1"/>
    <property type="molecule type" value="Genomic_DNA"/>
</dbReference>
<dbReference type="SUPFAM" id="SSF51182">
    <property type="entry name" value="RmlC-like cupins"/>
    <property type="match status" value="1"/>
</dbReference>
<organism evidence="5 6">
    <name type="scientific">Hufsiella ginkgonis</name>
    <dbReference type="NCBI Taxonomy" id="2695274"/>
    <lineage>
        <taxon>Bacteria</taxon>
        <taxon>Pseudomonadati</taxon>
        <taxon>Bacteroidota</taxon>
        <taxon>Sphingobacteriia</taxon>
        <taxon>Sphingobacteriales</taxon>
        <taxon>Sphingobacteriaceae</taxon>
        <taxon>Hufsiella</taxon>
    </lineage>
</organism>
<dbReference type="GO" id="GO:0003700">
    <property type="term" value="F:DNA-binding transcription factor activity"/>
    <property type="evidence" value="ECO:0007669"/>
    <property type="project" value="InterPro"/>
</dbReference>
<keyword evidence="2" id="KW-0238">DNA-binding</keyword>